<reference evidence="1 2" key="1">
    <citation type="submission" date="2010-12" db="EMBL/GenBank/DDBJ databases">
        <authorList>
            <person name="Muzny D."/>
            <person name="Qin X."/>
            <person name="Deng J."/>
            <person name="Jiang H."/>
            <person name="Liu Y."/>
            <person name="Qu J."/>
            <person name="Song X.-Z."/>
            <person name="Zhang L."/>
            <person name="Thornton R."/>
            <person name="Coyle M."/>
            <person name="Francisco L."/>
            <person name="Jackson L."/>
            <person name="Javaid M."/>
            <person name="Korchina V."/>
            <person name="Kovar C."/>
            <person name="Mata R."/>
            <person name="Mathew T."/>
            <person name="Ngo R."/>
            <person name="Nguyen L."/>
            <person name="Nguyen N."/>
            <person name="Okwuonu G."/>
            <person name="Ongeri F."/>
            <person name="Pham C."/>
            <person name="Simmons D."/>
            <person name="Wilczek-Boney K."/>
            <person name="Hale W."/>
            <person name="Jakkamsetti A."/>
            <person name="Pham P."/>
            <person name="Ruth R."/>
            <person name="San Lucas F."/>
            <person name="Warren J."/>
            <person name="Zhang J."/>
            <person name="Zhao Z."/>
            <person name="Zhou C."/>
            <person name="Zhu D."/>
            <person name="Lee S."/>
            <person name="Bess C."/>
            <person name="Blankenburg K."/>
            <person name="Forbes L."/>
            <person name="Fu Q."/>
            <person name="Gubbala S."/>
            <person name="Hirani K."/>
            <person name="Jayaseelan J.C."/>
            <person name="Lara F."/>
            <person name="Munidasa M."/>
            <person name="Palculict T."/>
            <person name="Patil S."/>
            <person name="Pu L.-L."/>
            <person name="Saada N."/>
            <person name="Tang L."/>
            <person name="Weissenberger G."/>
            <person name="Zhu Y."/>
            <person name="Hemphill L."/>
            <person name="Shang Y."/>
            <person name="Youmans B."/>
            <person name="Ayvaz T."/>
            <person name="Ross M."/>
            <person name="Santibanez J."/>
            <person name="Aqrawi P."/>
            <person name="Gross S."/>
            <person name="Joshi V."/>
            <person name="Fowler G."/>
            <person name="Nazareth L."/>
            <person name="Reid J."/>
            <person name="Worley K."/>
            <person name="Petrosino J."/>
            <person name="Highlander S."/>
            <person name="Gibbs R."/>
        </authorList>
    </citation>
    <scope>NUCLEOTIDE SEQUENCE [LARGE SCALE GENOMIC DNA]</scope>
    <source>
        <strain evidence="1 2">ATCC 51599</strain>
    </source>
</reference>
<dbReference type="HOGENOM" id="CLU_3235408_0_0_4"/>
<proteinExistence type="predicted"/>
<comment type="caution">
    <text evidence="1">The sequence shown here is derived from an EMBL/GenBank/DDBJ whole genome shotgun (WGS) entry which is preliminary data.</text>
</comment>
<protein>
    <submittedName>
        <fullName evidence="1">Uncharacterized protein</fullName>
    </submittedName>
</protein>
<organism evidence="1 2">
    <name type="scientific">Lautropia mirabilis ATCC 51599</name>
    <dbReference type="NCBI Taxonomy" id="887898"/>
    <lineage>
        <taxon>Bacteria</taxon>
        <taxon>Pseudomonadati</taxon>
        <taxon>Pseudomonadota</taxon>
        <taxon>Betaproteobacteria</taxon>
        <taxon>Burkholderiales</taxon>
        <taxon>Burkholderiaceae</taxon>
        <taxon>Lautropia</taxon>
    </lineage>
</organism>
<sequence length="43" mass="4467">MGKMPHGGCTGGYIRKGVRRGCSVTLSGRKVVGTGGCLCLEKR</sequence>
<dbReference type="EMBL" id="AEQP01000002">
    <property type="protein sequence ID" value="EFV95661.1"/>
    <property type="molecule type" value="Genomic_DNA"/>
</dbReference>
<dbReference type="AlphaFoldDB" id="E7RV57"/>
<evidence type="ECO:0000313" key="1">
    <source>
        <dbReference type="EMBL" id="EFV95661.1"/>
    </source>
</evidence>
<dbReference type="STRING" id="887898.HMPREF0551_0569"/>
<name>E7RV57_9BURK</name>
<evidence type="ECO:0000313" key="2">
    <source>
        <dbReference type="Proteomes" id="UP000011021"/>
    </source>
</evidence>
<accession>E7RV57</accession>
<keyword evidence="2" id="KW-1185">Reference proteome</keyword>
<dbReference type="Proteomes" id="UP000011021">
    <property type="component" value="Unassembled WGS sequence"/>
</dbReference>
<gene>
    <name evidence="1" type="ORF">HMPREF0551_0569</name>
</gene>